<evidence type="ECO:0008006" key="5">
    <source>
        <dbReference type="Google" id="ProtNLM"/>
    </source>
</evidence>
<dbReference type="PANTHER" id="PTHR41964">
    <property type="entry name" value="GLOBAL NITROGEN REGULATOR NRPR"/>
    <property type="match status" value="1"/>
</dbReference>
<accession>U2YDT5</accession>
<keyword evidence="4" id="KW-1185">Reference proteome</keyword>
<dbReference type="Pfam" id="PF08461">
    <property type="entry name" value="WHD_RNase_R"/>
    <property type="match status" value="1"/>
</dbReference>
<evidence type="ECO:0000259" key="2">
    <source>
        <dbReference type="Pfam" id="PF08461"/>
    </source>
</evidence>
<protein>
    <recommendedName>
        <fullName evidence="5">DUF128 domain-containing protein</fullName>
    </recommendedName>
</protein>
<dbReference type="InterPro" id="IPR038982">
    <property type="entry name" value="NrpR"/>
</dbReference>
<dbReference type="AlphaFoldDB" id="U2YDT5"/>
<organism evidence="3 4">
    <name type="scientific">Halarchaeum acidiphilum MH1-52-1</name>
    <dbReference type="NCBI Taxonomy" id="1261545"/>
    <lineage>
        <taxon>Archaea</taxon>
        <taxon>Methanobacteriati</taxon>
        <taxon>Methanobacteriota</taxon>
        <taxon>Stenosarchaea group</taxon>
        <taxon>Halobacteria</taxon>
        <taxon>Halobacteriales</taxon>
        <taxon>Halobacteriaceae</taxon>
    </lineage>
</organism>
<proteinExistence type="predicted"/>
<dbReference type="PANTHER" id="PTHR41964:SF1">
    <property type="entry name" value="GLOBAL NITROGEN REGULATOR NRPR"/>
    <property type="match status" value="1"/>
</dbReference>
<dbReference type="Gene3D" id="3.30.70.1360">
    <property type="entry name" value="mj0159-like"/>
    <property type="match status" value="1"/>
</dbReference>
<evidence type="ECO:0000259" key="1">
    <source>
        <dbReference type="Pfam" id="PF01995"/>
    </source>
</evidence>
<dbReference type="InterPro" id="IPR036390">
    <property type="entry name" value="WH_DNA-bd_sf"/>
</dbReference>
<dbReference type="EMBL" id="BATA01000009">
    <property type="protein sequence ID" value="GAD51841.1"/>
    <property type="molecule type" value="Genomic_DNA"/>
</dbReference>
<dbReference type="InterPro" id="IPR002846">
    <property type="entry name" value="NRD"/>
</dbReference>
<dbReference type="eggNOG" id="arCOG02710">
    <property type="taxonomic scope" value="Archaea"/>
</dbReference>
<dbReference type="Pfam" id="PF01995">
    <property type="entry name" value="NRD1_2"/>
    <property type="match status" value="1"/>
</dbReference>
<name>U2YDT5_9EURY</name>
<evidence type="ECO:0000313" key="4">
    <source>
        <dbReference type="Proteomes" id="UP000016986"/>
    </source>
</evidence>
<gene>
    <name evidence="3" type="ORF">MBEHAL_0601</name>
</gene>
<evidence type="ECO:0000313" key="3">
    <source>
        <dbReference type="EMBL" id="GAD51841.1"/>
    </source>
</evidence>
<sequence>MTMVNLDPRTYDLLRIVREHSPIGSIRLTDEMQRRGYSIQDRTIRLTLSELDEAGLTEKIPGRGRHLTEEGRRELERGDVTGRLNDVRERIATLTSQVTYDPADDIGDVVTVTATVDAAAVPDALERLEALEATPIGPVPTDIEETDEGDVRLFVPSSITLGGVLLMRGIQAPLQTGGLIQYDPTAAARDDDTGRDPRVVRYVDAINGEGSSMDVVSLLVEAGRTDITSVLRGEESTLIADNRGFPILNLEETVDITAATVERLGGVMDIRRPRESSTLPQGRPNFDLASLTYAGAGELAVSLLFEDGLVEEWSSLADLRDRVSFCEPAALRHEPAVVRALK</sequence>
<dbReference type="SUPFAM" id="SSF46785">
    <property type="entry name" value="Winged helix' DNA-binding domain"/>
    <property type="match status" value="1"/>
</dbReference>
<comment type="caution">
    <text evidence="3">The sequence shown here is derived from an EMBL/GenBank/DDBJ whole genome shotgun (WGS) entry which is preliminary data.</text>
</comment>
<feature type="domain" description="NrpR regulatory" evidence="1">
    <location>
        <begin position="87"/>
        <end position="276"/>
    </location>
</feature>
<dbReference type="Proteomes" id="UP000016986">
    <property type="component" value="Unassembled WGS sequence"/>
</dbReference>
<dbReference type="InterPro" id="IPR013668">
    <property type="entry name" value="RNase_R_HTH_12"/>
</dbReference>
<reference evidence="3 4" key="1">
    <citation type="submission" date="2013-09" db="EMBL/GenBank/DDBJ databases">
        <title>Whole genome sequencing of Halarchaeum acidiphilum strain MH1-52-1.</title>
        <authorList>
            <person name="Shimane Y."/>
            <person name="Minegishi H."/>
            <person name="Nishi S."/>
            <person name="Echigo A."/>
            <person name="Shuto A."/>
            <person name="Konishi M."/>
            <person name="Ito T."/>
            <person name="Ohkuma M."/>
            <person name="Ohta Y."/>
            <person name="Nagano Y."/>
            <person name="Tsubouchi T."/>
            <person name="Mori K."/>
            <person name="Usui K."/>
            <person name="Kamekura M."/>
            <person name="Usami R."/>
            <person name="Takaki Y."/>
            <person name="Hatada Y."/>
        </authorList>
    </citation>
    <scope>NUCLEOTIDE SEQUENCE [LARGE SCALE GENOMIC DNA]</scope>
    <source>
        <strain evidence="3 4">JCM 16109</strain>
    </source>
</reference>
<dbReference type="InterPro" id="IPR036984">
    <property type="entry name" value="NrpR_dom_sf"/>
</dbReference>
<feature type="domain" description="Ribonuclease R winged-helix" evidence="2">
    <location>
        <begin position="14"/>
        <end position="75"/>
    </location>
</feature>